<sequence>MGNSPSSPSPLQTCLNTAFASGSVAYPGDLLYQSLYVKPYNLEIPVVPAAVVRPSSTDQVAAAVRCAVASNIKVQPKSGGHSYANYGLGGVDGALVVDLQNLQKFSMNTDTWFATFGSGTLLGDLTDRLSANGGRAIAHGTCPQVRLSAARHLTIGGLGPLSRQWGTALDHVEEVEVVLANSTITRASATQNPDLFFALKGAAAGFGIITEFVVHTEAAPTTGIRYSYNIQSGDYNQMANTFATWQSIIADPNLDRKLATQVIMTTLGMVITGTYFGTQAEYNALNFESRLAVNATKSITVFNDWLGLVANWGETEALELLGGIPSAFYAKSLAFTNQTLIPQNTIHDLFNYIQNTDKGTLIWFVIFDLEGGKTNDIPQDATAYAHRDALFYVQSYGASLTSVSTTTRSFIEGINNLISNGMPNVDFGAYAGYVDPGLGNAQQQYWGTNLPRLERIKTAVDPTDVFHNPQSVVGS</sequence>
<evidence type="ECO:0000313" key="2">
    <source>
        <dbReference type="Proteomes" id="UP000308600"/>
    </source>
</evidence>
<proteinExistence type="predicted"/>
<evidence type="ECO:0000313" key="1">
    <source>
        <dbReference type="EMBL" id="TFK68250.1"/>
    </source>
</evidence>
<dbReference type="Proteomes" id="UP000308600">
    <property type="component" value="Unassembled WGS sequence"/>
</dbReference>
<reference evidence="1 2" key="1">
    <citation type="journal article" date="2019" name="Nat. Ecol. Evol.">
        <title>Megaphylogeny resolves global patterns of mushroom evolution.</title>
        <authorList>
            <person name="Varga T."/>
            <person name="Krizsan K."/>
            <person name="Foldi C."/>
            <person name="Dima B."/>
            <person name="Sanchez-Garcia M."/>
            <person name="Sanchez-Ramirez S."/>
            <person name="Szollosi G.J."/>
            <person name="Szarkandi J.G."/>
            <person name="Papp V."/>
            <person name="Albert L."/>
            <person name="Andreopoulos W."/>
            <person name="Angelini C."/>
            <person name="Antonin V."/>
            <person name="Barry K.W."/>
            <person name="Bougher N.L."/>
            <person name="Buchanan P."/>
            <person name="Buyck B."/>
            <person name="Bense V."/>
            <person name="Catcheside P."/>
            <person name="Chovatia M."/>
            <person name="Cooper J."/>
            <person name="Damon W."/>
            <person name="Desjardin D."/>
            <person name="Finy P."/>
            <person name="Geml J."/>
            <person name="Haridas S."/>
            <person name="Hughes K."/>
            <person name="Justo A."/>
            <person name="Karasinski D."/>
            <person name="Kautmanova I."/>
            <person name="Kiss B."/>
            <person name="Kocsube S."/>
            <person name="Kotiranta H."/>
            <person name="LaButti K.M."/>
            <person name="Lechner B.E."/>
            <person name="Liimatainen K."/>
            <person name="Lipzen A."/>
            <person name="Lukacs Z."/>
            <person name="Mihaltcheva S."/>
            <person name="Morgado L.N."/>
            <person name="Niskanen T."/>
            <person name="Noordeloos M.E."/>
            <person name="Ohm R.A."/>
            <person name="Ortiz-Santana B."/>
            <person name="Ovrebo C."/>
            <person name="Racz N."/>
            <person name="Riley R."/>
            <person name="Savchenko A."/>
            <person name="Shiryaev A."/>
            <person name="Soop K."/>
            <person name="Spirin V."/>
            <person name="Szebenyi C."/>
            <person name="Tomsovsky M."/>
            <person name="Tulloss R.E."/>
            <person name="Uehling J."/>
            <person name="Grigoriev I.V."/>
            <person name="Vagvolgyi C."/>
            <person name="Papp T."/>
            <person name="Martin F.M."/>
            <person name="Miettinen O."/>
            <person name="Hibbett D.S."/>
            <person name="Nagy L.G."/>
        </authorList>
    </citation>
    <scope>NUCLEOTIDE SEQUENCE [LARGE SCALE GENOMIC DNA]</scope>
    <source>
        <strain evidence="1 2">NL-1719</strain>
    </source>
</reference>
<gene>
    <name evidence="1" type="ORF">BDN72DRAFT_871017</name>
</gene>
<keyword evidence="2" id="KW-1185">Reference proteome</keyword>
<name>A0ACD3ARB9_9AGAR</name>
<accession>A0ACD3ARB9</accession>
<dbReference type="EMBL" id="ML208356">
    <property type="protein sequence ID" value="TFK68250.1"/>
    <property type="molecule type" value="Genomic_DNA"/>
</dbReference>
<protein>
    <submittedName>
        <fullName evidence="1">FAD-binding domain-containing protein</fullName>
    </submittedName>
</protein>
<organism evidence="1 2">
    <name type="scientific">Pluteus cervinus</name>
    <dbReference type="NCBI Taxonomy" id="181527"/>
    <lineage>
        <taxon>Eukaryota</taxon>
        <taxon>Fungi</taxon>
        <taxon>Dikarya</taxon>
        <taxon>Basidiomycota</taxon>
        <taxon>Agaricomycotina</taxon>
        <taxon>Agaricomycetes</taxon>
        <taxon>Agaricomycetidae</taxon>
        <taxon>Agaricales</taxon>
        <taxon>Pluteineae</taxon>
        <taxon>Pluteaceae</taxon>
        <taxon>Pluteus</taxon>
    </lineage>
</organism>